<dbReference type="InterPro" id="IPR001764">
    <property type="entry name" value="Glyco_hydro_3_N"/>
</dbReference>
<dbReference type="InterPro" id="IPR036881">
    <property type="entry name" value="Glyco_hydro_3_C_sf"/>
</dbReference>
<keyword evidence="3" id="KW-0119">Carbohydrate metabolism</keyword>
<keyword evidence="2 4" id="KW-0378">Hydrolase</keyword>
<dbReference type="PROSITE" id="PS00775">
    <property type="entry name" value="GLYCOSYL_HYDROL_F3"/>
    <property type="match status" value="1"/>
</dbReference>
<organism evidence="6 7">
    <name type="scientific">Nocardiopsis akebiae</name>
    <dbReference type="NCBI Taxonomy" id="2831968"/>
    <lineage>
        <taxon>Bacteria</taxon>
        <taxon>Bacillati</taxon>
        <taxon>Actinomycetota</taxon>
        <taxon>Actinomycetes</taxon>
        <taxon>Streptosporangiales</taxon>
        <taxon>Nocardiopsidaceae</taxon>
        <taxon>Nocardiopsis</taxon>
    </lineage>
</organism>
<dbReference type="InterPro" id="IPR017853">
    <property type="entry name" value="GH"/>
</dbReference>
<accession>A0ABX8C2J2</accession>
<reference evidence="7" key="1">
    <citation type="submission" date="2021-05" db="EMBL/GenBank/DDBJ databases">
        <title>Direct Submission.</title>
        <authorList>
            <person name="Li K."/>
            <person name="Gao J."/>
        </authorList>
    </citation>
    <scope>NUCLEOTIDE SEQUENCE [LARGE SCALE GENOMIC DNA]</scope>
    <source>
        <strain evidence="7">HDS12</strain>
    </source>
</reference>
<dbReference type="Proteomes" id="UP000678016">
    <property type="component" value="Chromosome"/>
</dbReference>
<dbReference type="InterPro" id="IPR050288">
    <property type="entry name" value="Cellulose_deg_GH3"/>
</dbReference>
<proteinExistence type="inferred from homology"/>
<evidence type="ECO:0000256" key="3">
    <source>
        <dbReference type="ARBA" id="ARBA00023277"/>
    </source>
</evidence>
<dbReference type="Gene3D" id="3.40.50.1700">
    <property type="entry name" value="Glycoside hydrolase family 3 C-terminal domain"/>
    <property type="match status" value="2"/>
</dbReference>
<name>A0ABX8C2J2_9ACTN</name>
<dbReference type="Gene3D" id="2.60.120.380">
    <property type="match status" value="1"/>
</dbReference>
<evidence type="ECO:0000256" key="1">
    <source>
        <dbReference type="ARBA" id="ARBA00005336"/>
    </source>
</evidence>
<dbReference type="Pfam" id="PF14310">
    <property type="entry name" value="Fn3-like"/>
    <property type="match status" value="1"/>
</dbReference>
<evidence type="ECO:0000313" key="7">
    <source>
        <dbReference type="Proteomes" id="UP000678016"/>
    </source>
</evidence>
<dbReference type="SMART" id="SM01217">
    <property type="entry name" value="Fn3_like"/>
    <property type="match status" value="1"/>
</dbReference>
<sequence length="760" mass="79688">MTHDPNPGLSGLTPAERASLSSGADFWTTKAVGDVPSLVLTDGPHGVRRQAGATDHLGLSESLPATCFPPAVGLSQSWDPDLVARVGAALGAEAGALGVDVLLGPGINIKRDPRGGRNFEYFSEDPILTGVLGGAWVSGLQGTGVGASLKHFAANNAEHDRMRSSSDVDPRTLREIYLRAFQKVVRTSAPWTVMCSYNRINGVYASENHWLLTTVLRQEWGFDGVVVSDWGAVQDRPAAVAAGLDLEMPGDGGASDARLLAAVEGGACSAQDVDTAASRVAALAARARGSRRDRAADTERTLEVGAREVGAHHALAREVAARCVVLLKNDGALLPLAPGGSVAVIGGFARNPRYQGGGSSHVNPTRVDVPLEEIRDLAGSGAVTFAAGYAADARGGTEPGDATELREEAVRAATDADTAVVFLGLAEHQESEGFDREHIELPAEQLDLLAAVVRAQPRTVVVLSHGGVLRLAPVADLAPAVLDGALLGQAGGGAVADVLFGRVNPSGRLGETVPVRLQDTPAYLNFPGENSAVLYGEGLYVGYRWYDARDMEVAFPFGHGLSYTSFAYSGLELEQDGTGITARLTVTNTGDRTGREVVQFYVAKPGSSVSRAPRELKGFTGVTLEPGRSERVSVLLPREDLAYWEVRADRWVVEDGEYVVSAGASSRDLRAAAAIAVEGDALRLPVTLDSTLGEVMDDPRAAALIAQAFTPPAAAEGSDNAMGMDMARMMASIPIRRLASFGPTGLDELEALVARINAED</sequence>
<protein>
    <submittedName>
        <fullName evidence="6">Glycoside hydrolase family 3 C-terminal domain-containing protein</fullName>
    </submittedName>
</protein>
<dbReference type="InterPro" id="IPR036962">
    <property type="entry name" value="Glyco_hydro_3_N_sf"/>
</dbReference>
<dbReference type="Pfam" id="PF00933">
    <property type="entry name" value="Glyco_hydro_3"/>
    <property type="match status" value="1"/>
</dbReference>
<gene>
    <name evidence="6" type="ORF">KGD83_20445</name>
</gene>
<keyword evidence="4" id="KW-0326">Glycosidase</keyword>
<dbReference type="PANTHER" id="PTHR42715:SF10">
    <property type="entry name" value="BETA-GLUCOSIDASE"/>
    <property type="match status" value="1"/>
</dbReference>
<dbReference type="EMBL" id="CP074132">
    <property type="protein sequence ID" value="QUX27652.1"/>
    <property type="molecule type" value="Genomic_DNA"/>
</dbReference>
<dbReference type="InterPro" id="IPR013783">
    <property type="entry name" value="Ig-like_fold"/>
</dbReference>
<dbReference type="SUPFAM" id="SSF52279">
    <property type="entry name" value="Beta-D-glucan exohydrolase, C-terminal domain"/>
    <property type="match status" value="1"/>
</dbReference>
<dbReference type="PRINTS" id="PR00133">
    <property type="entry name" value="GLHYDRLASE3"/>
</dbReference>
<evidence type="ECO:0000259" key="5">
    <source>
        <dbReference type="SMART" id="SM01217"/>
    </source>
</evidence>
<dbReference type="RefSeq" id="WP_212640710.1">
    <property type="nucleotide sequence ID" value="NZ_CP074132.1"/>
</dbReference>
<feature type="domain" description="Fibronectin type III-like" evidence="5">
    <location>
        <begin position="596"/>
        <end position="666"/>
    </location>
</feature>
<evidence type="ECO:0000256" key="4">
    <source>
        <dbReference type="RuleBase" id="RU361161"/>
    </source>
</evidence>
<dbReference type="Gene3D" id="2.60.40.10">
    <property type="entry name" value="Immunoglobulins"/>
    <property type="match status" value="1"/>
</dbReference>
<dbReference type="SUPFAM" id="SSF51445">
    <property type="entry name" value="(Trans)glycosidases"/>
    <property type="match status" value="1"/>
</dbReference>
<dbReference type="InterPro" id="IPR026891">
    <property type="entry name" value="Fn3-like"/>
</dbReference>
<keyword evidence="7" id="KW-1185">Reference proteome</keyword>
<dbReference type="Gene3D" id="3.20.20.300">
    <property type="entry name" value="Glycoside hydrolase, family 3, N-terminal domain"/>
    <property type="match status" value="2"/>
</dbReference>
<dbReference type="PANTHER" id="PTHR42715">
    <property type="entry name" value="BETA-GLUCOSIDASE"/>
    <property type="match status" value="1"/>
</dbReference>
<evidence type="ECO:0000256" key="2">
    <source>
        <dbReference type="ARBA" id="ARBA00022801"/>
    </source>
</evidence>
<dbReference type="InterPro" id="IPR019800">
    <property type="entry name" value="Glyco_hydro_3_AS"/>
</dbReference>
<comment type="similarity">
    <text evidence="1 4">Belongs to the glycosyl hydrolase 3 family.</text>
</comment>
<evidence type="ECO:0000313" key="6">
    <source>
        <dbReference type="EMBL" id="QUX27652.1"/>
    </source>
</evidence>
<dbReference type="Pfam" id="PF01915">
    <property type="entry name" value="Glyco_hydro_3_C"/>
    <property type="match status" value="1"/>
</dbReference>
<dbReference type="GO" id="GO:0016787">
    <property type="term" value="F:hydrolase activity"/>
    <property type="evidence" value="ECO:0007669"/>
    <property type="project" value="UniProtKB-KW"/>
</dbReference>
<dbReference type="InterPro" id="IPR002772">
    <property type="entry name" value="Glyco_hydro_3_C"/>
</dbReference>